<keyword evidence="2" id="KW-1185">Reference proteome</keyword>
<dbReference type="EMBL" id="BAAAYR010000004">
    <property type="protein sequence ID" value="GAA3570377.1"/>
    <property type="molecule type" value="Genomic_DNA"/>
</dbReference>
<proteinExistence type="predicted"/>
<gene>
    <name evidence="1" type="ORF">GCM10022197_28490</name>
</gene>
<dbReference type="Proteomes" id="UP001500767">
    <property type="component" value="Unassembled WGS sequence"/>
</dbReference>
<sequence length="83" mass="9155">MRSTPYGRVVDVLDELPPASRSELILMLRTTLQVTSQSAENILRSSEPFWNALEDAGGPVDSWGGGEFCTLFEQICALLSPQR</sequence>
<organism evidence="1 2">
    <name type="scientific">Microlunatus spumicola</name>
    <dbReference type="NCBI Taxonomy" id="81499"/>
    <lineage>
        <taxon>Bacteria</taxon>
        <taxon>Bacillati</taxon>
        <taxon>Actinomycetota</taxon>
        <taxon>Actinomycetes</taxon>
        <taxon>Propionibacteriales</taxon>
        <taxon>Propionibacteriaceae</taxon>
        <taxon>Microlunatus</taxon>
    </lineage>
</organism>
<name>A0ABP6XPZ7_9ACTN</name>
<accession>A0ABP6XPZ7</accession>
<protein>
    <submittedName>
        <fullName evidence="1">Uncharacterized protein</fullName>
    </submittedName>
</protein>
<evidence type="ECO:0000313" key="1">
    <source>
        <dbReference type="EMBL" id="GAA3570377.1"/>
    </source>
</evidence>
<reference evidence="2" key="1">
    <citation type="journal article" date="2019" name="Int. J. Syst. Evol. Microbiol.">
        <title>The Global Catalogue of Microorganisms (GCM) 10K type strain sequencing project: providing services to taxonomists for standard genome sequencing and annotation.</title>
        <authorList>
            <consortium name="The Broad Institute Genomics Platform"/>
            <consortium name="The Broad Institute Genome Sequencing Center for Infectious Disease"/>
            <person name="Wu L."/>
            <person name="Ma J."/>
        </authorList>
    </citation>
    <scope>NUCLEOTIDE SEQUENCE [LARGE SCALE GENOMIC DNA]</scope>
    <source>
        <strain evidence="2">JCM 16540</strain>
    </source>
</reference>
<evidence type="ECO:0000313" key="2">
    <source>
        <dbReference type="Proteomes" id="UP001500767"/>
    </source>
</evidence>
<comment type="caution">
    <text evidence="1">The sequence shown here is derived from an EMBL/GenBank/DDBJ whole genome shotgun (WGS) entry which is preliminary data.</text>
</comment>